<dbReference type="GO" id="GO:0004725">
    <property type="term" value="F:protein tyrosine phosphatase activity"/>
    <property type="evidence" value="ECO:0007669"/>
    <property type="project" value="UniProtKB-EC"/>
</dbReference>
<evidence type="ECO:0000256" key="1">
    <source>
        <dbReference type="ARBA" id="ARBA00011063"/>
    </source>
</evidence>
<dbReference type="eggNOG" id="COG0394">
    <property type="taxonomic scope" value="Bacteria"/>
</dbReference>
<keyword evidence="8" id="KW-1185">Reference proteome</keyword>
<evidence type="ECO:0000256" key="3">
    <source>
        <dbReference type="ARBA" id="ARBA00022801"/>
    </source>
</evidence>
<dbReference type="Gene3D" id="3.40.50.2300">
    <property type="match status" value="1"/>
</dbReference>
<dbReference type="InterPro" id="IPR050438">
    <property type="entry name" value="LMW_PTPase"/>
</dbReference>
<name>A0A074MCN9_ERYLO</name>
<dbReference type="SMART" id="SM00226">
    <property type="entry name" value="LMWPc"/>
    <property type="match status" value="1"/>
</dbReference>
<dbReference type="SUPFAM" id="SSF52788">
    <property type="entry name" value="Phosphotyrosine protein phosphatases I"/>
    <property type="match status" value="1"/>
</dbReference>
<organism evidence="7 8">
    <name type="scientific">Erythrobacter longus</name>
    <dbReference type="NCBI Taxonomy" id="1044"/>
    <lineage>
        <taxon>Bacteria</taxon>
        <taxon>Pseudomonadati</taxon>
        <taxon>Pseudomonadota</taxon>
        <taxon>Alphaproteobacteria</taxon>
        <taxon>Sphingomonadales</taxon>
        <taxon>Erythrobacteraceae</taxon>
        <taxon>Erythrobacter/Porphyrobacter group</taxon>
        <taxon>Erythrobacter</taxon>
    </lineage>
</organism>
<gene>
    <name evidence="7" type="ORF">EH31_00805</name>
</gene>
<dbReference type="Pfam" id="PF01451">
    <property type="entry name" value="LMWPc"/>
    <property type="match status" value="1"/>
</dbReference>
<dbReference type="PRINTS" id="PR00719">
    <property type="entry name" value="LMWPTPASE"/>
</dbReference>
<keyword evidence="3" id="KW-0378">Hydrolase</keyword>
<evidence type="ECO:0000256" key="5">
    <source>
        <dbReference type="PIRSR" id="PIRSR617867-1"/>
    </source>
</evidence>
<comment type="caution">
    <text evidence="7">The sequence shown here is derived from an EMBL/GenBank/DDBJ whole genome shotgun (WGS) entry which is preliminary data.</text>
</comment>
<dbReference type="Proteomes" id="UP000027647">
    <property type="component" value="Unassembled WGS sequence"/>
</dbReference>
<evidence type="ECO:0000259" key="6">
    <source>
        <dbReference type="SMART" id="SM00226"/>
    </source>
</evidence>
<accession>A0A074MCN9</accession>
<proteinExistence type="inferred from homology"/>
<reference evidence="7 8" key="1">
    <citation type="submission" date="2014-04" db="EMBL/GenBank/DDBJ databases">
        <title>A comprehensive comparison of genomes of Erythrobacter spp. strains.</title>
        <authorList>
            <person name="Zheng Q."/>
        </authorList>
    </citation>
    <scope>NUCLEOTIDE SEQUENCE [LARGE SCALE GENOMIC DNA]</scope>
    <source>
        <strain evidence="7 8">DSM 6997</strain>
    </source>
</reference>
<evidence type="ECO:0000256" key="2">
    <source>
        <dbReference type="ARBA" id="ARBA00013064"/>
    </source>
</evidence>
<feature type="active site" description="Proton donor" evidence="5">
    <location>
        <position position="107"/>
    </location>
</feature>
<dbReference type="PANTHER" id="PTHR11717:SF7">
    <property type="entry name" value="LOW MOLECULAR WEIGHT PHOSPHOTYROSINE PROTEIN PHOSPHATASE"/>
    <property type="match status" value="1"/>
</dbReference>
<comment type="similarity">
    <text evidence="1">Belongs to the low molecular weight phosphotyrosine protein phosphatase family.</text>
</comment>
<dbReference type="InterPro" id="IPR036196">
    <property type="entry name" value="Ptyr_pPase_sf"/>
</dbReference>
<keyword evidence="4" id="KW-0904">Protein phosphatase</keyword>
<dbReference type="EMBL" id="JMIW01000001">
    <property type="protein sequence ID" value="KEO91234.1"/>
    <property type="molecule type" value="Genomic_DNA"/>
</dbReference>
<evidence type="ECO:0000256" key="4">
    <source>
        <dbReference type="ARBA" id="ARBA00022912"/>
    </source>
</evidence>
<dbReference type="PANTHER" id="PTHR11717">
    <property type="entry name" value="LOW MOLECULAR WEIGHT PROTEIN TYROSINE PHOSPHATASE"/>
    <property type="match status" value="1"/>
</dbReference>
<feature type="domain" description="Phosphotyrosine protein phosphatase I" evidence="6">
    <location>
        <begin position="1"/>
        <end position="133"/>
    </location>
</feature>
<dbReference type="EC" id="3.1.3.48" evidence="2"/>
<evidence type="ECO:0000313" key="8">
    <source>
        <dbReference type="Proteomes" id="UP000027647"/>
    </source>
</evidence>
<dbReference type="InterPro" id="IPR023485">
    <property type="entry name" value="Ptyr_pPase"/>
</dbReference>
<dbReference type="CDD" id="cd16343">
    <property type="entry name" value="LMWPTP"/>
    <property type="match status" value="1"/>
</dbReference>
<dbReference type="AlphaFoldDB" id="A0A074MCN9"/>
<protein>
    <recommendedName>
        <fullName evidence="2">protein-tyrosine-phosphatase</fullName>
        <ecNumber evidence="2">3.1.3.48</ecNumber>
    </recommendedName>
</protein>
<evidence type="ECO:0000313" key="7">
    <source>
        <dbReference type="EMBL" id="KEO91234.1"/>
    </source>
</evidence>
<dbReference type="InterPro" id="IPR017867">
    <property type="entry name" value="Tyr_phospatase_low_mol_wt"/>
</dbReference>
<sequence length="150" mass="16279">MAEGAFRNAAEKAGLSVKVDSAGTAAYHIAEPPDPRAISTAARYGVDISQLRGRQLADEDFERFTHILAMDTANMAGISARTPRQATAQVGLLMNVFEDHTDSSVADPYYGDDDDFEKCWTVISEAVDALIRQLVSQGRGESRTKQTIAQ</sequence>
<dbReference type="STRING" id="1044.EH31_00805"/>